<dbReference type="PRINTS" id="PR00035">
    <property type="entry name" value="HTHGNTR"/>
</dbReference>
<dbReference type="InterPro" id="IPR000524">
    <property type="entry name" value="Tscrpt_reg_HTH_GntR"/>
</dbReference>
<dbReference type="Gene3D" id="1.10.10.10">
    <property type="entry name" value="Winged helix-like DNA-binding domain superfamily/Winged helix DNA-binding domain"/>
    <property type="match status" value="1"/>
</dbReference>
<dbReference type="PROSITE" id="PS50949">
    <property type="entry name" value="HTH_GNTR"/>
    <property type="match status" value="1"/>
</dbReference>
<dbReference type="PANTHER" id="PTHR43537:SF5">
    <property type="entry name" value="UXU OPERON TRANSCRIPTIONAL REGULATOR"/>
    <property type="match status" value="1"/>
</dbReference>
<dbReference type="PANTHER" id="PTHR43537">
    <property type="entry name" value="TRANSCRIPTIONAL REGULATOR, GNTR FAMILY"/>
    <property type="match status" value="1"/>
</dbReference>
<dbReference type="EMBL" id="JADMCD010000001">
    <property type="protein sequence ID" value="MBF8639196.1"/>
    <property type="molecule type" value="Genomic_DNA"/>
</dbReference>
<dbReference type="SUPFAM" id="SSF48008">
    <property type="entry name" value="GntR ligand-binding domain-like"/>
    <property type="match status" value="1"/>
</dbReference>
<evidence type="ECO:0000313" key="8">
    <source>
        <dbReference type="Proteomes" id="UP000626180"/>
    </source>
</evidence>
<dbReference type="GO" id="GO:0003677">
    <property type="term" value="F:DNA binding"/>
    <property type="evidence" value="ECO:0007669"/>
    <property type="project" value="UniProtKB-KW"/>
</dbReference>
<evidence type="ECO:0000313" key="7">
    <source>
        <dbReference type="Proteomes" id="UP000250443"/>
    </source>
</evidence>
<dbReference type="InterPro" id="IPR008920">
    <property type="entry name" value="TF_FadR/GntR_C"/>
</dbReference>
<dbReference type="SUPFAM" id="SSF46785">
    <property type="entry name" value="Winged helix' DNA-binding domain"/>
    <property type="match status" value="1"/>
</dbReference>
<keyword evidence="2" id="KW-0238">DNA-binding</keyword>
<name>A0A2X2CMF1_PSELU</name>
<reference evidence="5 8" key="2">
    <citation type="submission" date="2020-10" db="EMBL/GenBank/DDBJ databases">
        <title>Genome sequences of Pseudomonas isolates.</title>
        <authorList>
            <person name="Wessels L."/>
            <person name="Reich F."/>
            <person name="Hammerl J."/>
        </authorList>
    </citation>
    <scope>NUCLEOTIDE SEQUENCE [LARGE SCALE GENOMIC DNA]</scope>
    <source>
        <strain evidence="5 8">20-MO00624-0</strain>
    </source>
</reference>
<dbReference type="Proteomes" id="UP000626180">
    <property type="component" value="Unassembled WGS sequence"/>
</dbReference>
<dbReference type="AlphaFoldDB" id="A0A2X2CMF1"/>
<dbReference type="CDD" id="cd07377">
    <property type="entry name" value="WHTH_GntR"/>
    <property type="match status" value="1"/>
</dbReference>
<dbReference type="SMART" id="SM00345">
    <property type="entry name" value="HTH_GNTR"/>
    <property type="match status" value="1"/>
</dbReference>
<keyword evidence="8" id="KW-1185">Reference proteome</keyword>
<dbReference type="SMART" id="SM00895">
    <property type="entry name" value="FCD"/>
    <property type="match status" value="1"/>
</dbReference>
<organism evidence="6 7">
    <name type="scientific">Pseudomonas luteola</name>
    <dbReference type="NCBI Taxonomy" id="47886"/>
    <lineage>
        <taxon>Bacteria</taxon>
        <taxon>Pseudomonadati</taxon>
        <taxon>Pseudomonadota</taxon>
        <taxon>Gammaproteobacteria</taxon>
        <taxon>Pseudomonadales</taxon>
        <taxon>Pseudomonadaceae</taxon>
        <taxon>Pseudomonas</taxon>
    </lineage>
</organism>
<reference evidence="6 7" key="1">
    <citation type="submission" date="2018-06" db="EMBL/GenBank/DDBJ databases">
        <authorList>
            <consortium name="Pathogen Informatics"/>
            <person name="Doyle S."/>
        </authorList>
    </citation>
    <scope>NUCLEOTIDE SEQUENCE [LARGE SCALE GENOMIC DNA]</scope>
    <source>
        <strain evidence="6 7">NCTC11842</strain>
    </source>
</reference>
<keyword evidence="3" id="KW-0804">Transcription</keyword>
<evidence type="ECO:0000256" key="2">
    <source>
        <dbReference type="ARBA" id="ARBA00023125"/>
    </source>
</evidence>
<proteinExistence type="predicted"/>
<dbReference type="InterPro" id="IPR036390">
    <property type="entry name" value="WH_DNA-bd_sf"/>
</dbReference>
<keyword evidence="1" id="KW-0805">Transcription regulation</keyword>
<evidence type="ECO:0000256" key="3">
    <source>
        <dbReference type="ARBA" id="ARBA00023163"/>
    </source>
</evidence>
<dbReference type="GO" id="GO:0003700">
    <property type="term" value="F:DNA-binding transcription factor activity"/>
    <property type="evidence" value="ECO:0007669"/>
    <property type="project" value="InterPro"/>
</dbReference>
<dbReference type="InterPro" id="IPR036388">
    <property type="entry name" value="WH-like_DNA-bd_sf"/>
</dbReference>
<dbReference type="Pfam" id="PF07729">
    <property type="entry name" value="FCD"/>
    <property type="match status" value="1"/>
</dbReference>
<protein>
    <submittedName>
        <fullName evidence="5">FadR family transcriptional regulator</fullName>
    </submittedName>
    <submittedName>
        <fullName evidence="6">Transcriptional regulator, GntR family protein</fullName>
    </submittedName>
</protein>
<evidence type="ECO:0000259" key="4">
    <source>
        <dbReference type="PROSITE" id="PS50949"/>
    </source>
</evidence>
<evidence type="ECO:0000313" key="6">
    <source>
        <dbReference type="EMBL" id="SPZ09842.1"/>
    </source>
</evidence>
<dbReference type="EMBL" id="UAUF01000013">
    <property type="protein sequence ID" value="SPZ09842.1"/>
    <property type="molecule type" value="Genomic_DNA"/>
</dbReference>
<dbReference type="Pfam" id="PF00392">
    <property type="entry name" value="GntR"/>
    <property type="match status" value="1"/>
</dbReference>
<sequence>MPIQAIENPRLYRQIADQLRSLIDSGEFPPGSRLPAERELAKQMGVSRASVREALIALEVIGLVDVRVGNGVLVCAGAQRPADDAPVMELAARGQWIGPDPELDVQVDFNAEIPPFSLLQARQLIEPEAAALAAINASEEELAGIHAAYERNVQDNREGSTTHPGDRLFHIRIAQASGNPAYTLMIQHLLGHRYGSMFQRLQAHYTPEDMPHRSEDEHLRVLKALQARNAQEARSAMRAHLDEVIRIFSRGQEAE</sequence>
<gene>
    <name evidence="6" type="primary">lutR_5</name>
    <name evidence="5" type="ORF">IRZ65_00685</name>
    <name evidence="6" type="ORF">NCTC11842_03426</name>
</gene>
<dbReference type="Gene3D" id="1.20.120.530">
    <property type="entry name" value="GntR ligand-binding domain-like"/>
    <property type="match status" value="1"/>
</dbReference>
<dbReference type="RefSeq" id="WP_010797507.1">
    <property type="nucleotide sequence ID" value="NZ_CP069262.1"/>
</dbReference>
<feature type="domain" description="HTH gntR-type" evidence="4">
    <location>
        <begin position="9"/>
        <end position="77"/>
    </location>
</feature>
<dbReference type="Proteomes" id="UP000250443">
    <property type="component" value="Unassembled WGS sequence"/>
</dbReference>
<dbReference type="InterPro" id="IPR011711">
    <property type="entry name" value="GntR_C"/>
</dbReference>
<evidence type="ECO:0000256" key="1">
    <source>
        <dbReference type="ARBA" id="ARBA00023015"/>
    </source>
</evidence>
<evidence type="ECO:0000313" key="5">
    <source>
        <dbReference type="EMBL" id="MBF8639196.1"/>
    </source>
</evidence>
<accession>A0A2X2CMF1</accession>